<dbReference type="AlphaFoldDB" id="A0A9D0ZQU4"/>
<reference evidence="2" key="1">
    <citation type="submission" date="2020-10" db="EMBL/GenBank/DDBJ databases">
        <authorList>
            <person name="Gilroy R."/>
        </authorList>
    </citation>
    <scope>NUCLEOTIDE SEQUENCE</scope>
    <source>
        <strain evidence="2">CHK147-3167</strain>
    </source>
</reference>
<proteinExistence type="predicted"/>
<feature type="compositionally biased region" description="Low complexity" evidence="1">
    <location>
        <begin position="73"/>
        <end position="135"/>
    </location>
</feature>
<feature type="region of interest" description="Disordered" evidence="1">
    <location>
        <begin position="60"/>
        <end position="135"/>
    </location>
</feature>
<gene>
    <name evidence="2" type="ORF">IAB27_04255</name>
</gene>
<dbReference type="Proteomes" id="UP000886786">
    <property type="component" value="Unassembled WGS sequence"/>
</dbReference>
<name>A0A9D0ZQU4_9FIRM</name>
<evidence type="ECO:0000313" key="2">
    <source>
        <dbReference type="EMBL" id="HIQ90818.1"/>
    </source>
</evidence>
<evidence type="ECO:0000313" key="3">
    <source>
        <dbReference type="Proteomes" id="UP000886786"/>
    </source>
</evidence>
<protein>
    <submittedName>
        <fullName evidence="2">Uncharacterized protein</fullName>
    </submittedName>
</protein>
<comment type="caution">
    <text evidence="2">The sequence shown here is derived from an EMBL/GenBank/DDBJ whole genome shotgun (WGS) entry which is preliminary data.</text>
</comment>
<reference evidence="2" key="2">
    <citation type="journal article" date="2021" name="PeerJ">
        <title>Extensive microbial diversity within the chicken gut microbiome revealed by metagenomics and culture.</title>
        <authorList>
            <person name="Gilroy R."/>
            <person name="Ravi A."/>
            <person name="Getino M."/>
            <person name="Pursley I."/>
            <person name="Horton D.L."/>
            <person name="Alikhan N.F."/>
            <person name="Baker D."/>
            <person name="Gharbi K."/>
            <person name="Hall N."/>
            <person name="Watson M."/>
            <person name="Adriaenssens E.M."/>
            <person name="Foster-Nyarko E."/>
            <person name="Jarju S."/>
            <person name="Secka A."/>
            <person name="Antonio M."/>
            <person name="Oren A."/>
            <person name="Chaudhuri R.R."/>
            <person name="La Ragione R."/>
            <person name="Hildebrand F."/>
            <person name="Pallen M.J."/>
        </authorList>
    </citation>
    <scope>NUCLEOTIDE SEQUENCE</scope>
    <source>
        <strain evidence="2">CHK147-3167</strain>
    </source>
</reference>
<feature type="compositionally biased region" description="Polar residues" evidence="1">
    <location>
        <begin position="60"/>
        <end position="72"/>
    </location>
</feature>
<evidence type="ECO:0000256" key="1">
    <source>
        <dbReference type="SAM" id="MobiDB-lite"/>
    </source>
</evidence>
<feature type="non-terminal residue" evidence="2">
    <location>
        <position position="135"/>
    </location>
</feature>
<dbReference type="EMBL" id="DVFV01000077">
    <property type="protein sequence ID" value="HIQ90818.1"/>
    <property type="molecule type" value="Genomic_DNA"/>
</dbReference>
<organism evidence="2 3">
    <name type="scientific">Candidatus Coprosoma intestinipullorum</name>
    <dbReference type="NCBI Taxonomy" id="2840752"/>
    <lineage>
        <taxon>Bacteria</taxon>
        <taxon>Bacillati</taxon>
        <taxon>Bacillota</taxon>
        <taxon>Bacillota incertae sedis</taxon>
        <taxon>Candidatus Coprosoma</taxon>
    </lineage>
</organism>
<sequence length="135" mass="13907">MFGRYRLDRNGSARKREATSLGRRIFNGLGNALSAVALTGSLAAGVAAFAPTSYADEITQDQSMTQPVDNNTQAAEQAAAEEAARQQAAAEQAAAEEAARQQAAAEQAAAEEAARQQAAAEQAAAEEAARQQAAA</sequence>
<accession>A0A9D0ZQU4</accession>